<evidence type="ECO:0000313" key="2">
    <source>
        <dbReference type="Proteomes" id="UP001060085"/>
    </source>
</evidence>
<proteinExistence type="predicted"/>
<name>A0ACC0ANQ0_CATRO</name>
<protein>
    <submittedName>
        <fullName evidence="1">Uncharacterized protein</fullName>
    </submittedName>
</protein>
<dbReference type="Proteomes" id="UP001060085">
    <property type="component" value="Linkage Group LG05"/>
</dbReference>
<comment type="caution">
    <text evidence="1">The sequence shown here is derived from an EMBL/GenBank/DDBJ whole genome shotgun (WGS) entry which is preliminary data.</text>
</comment>
<accession>A0ACC0ANQ0</accession>
<sequence>MYLKRTKREKQPFESFPNNMKILCSVCEAAEGKETCGYFICLEDRALLCRKCDTSIHTDILELIESPPNNPSSQELGLSKVGEGTAGLKNSEWWNILRSTEEQLLNDDFQSADDISWTVPQLLPAADITGQPYSVSGSSSPTGIDNNSLQQYFSQFRH</sequence>
<organism evidence="1 2">
    <name type="scientific">Catharanthus roseus</name>
    <name type="common">Madagascar periwinkle</name>
    <name type="synonym">Vinca rosea</name>
    <dbReference type="NCBI Taxonomy" id="4058"/>
    <lineage>
        <taxon>Eukaryota</taxon>
        <taxon>Viridiplantae</taxon>
        <taxon>Streptophyta</taxon>
        <taxon>Embryophyta</taxon>
        <taxon>Tracheophyta</taxon>
        <taxon>Spermatophyta</taxon>
        <taxon>Magnoliopsida</taxon>
        <taxon>eudicotyledons</taxon>
        <taxon>Gunneridae</taxon>
        <taxon>Pentapetalae</taxon>
        <taxon>asterids</taxon>
        <taxon>lamiids</taxon>
        <taxon>Gentianales</taxon>
        <taxon>Apocynaceae</taxon>
        <taxon>Rauvolfioideae</taxon>
        <taxon>Vinceae</taxon>
        <taxon>Catharanthinae</taxon>
        <taxon>Catharanthus</taxon>
    </lineage>
</organism>
<evidence type="ECO:0000313" key="1">
    <source>
        <dbReference type="EMBL" id="KAI5661995.1"/>
    </source>
</evidence>
<gene>
    <name evidence="1" type="ORF">M9H77_21318</name>
</gene>
<dbReference type="EMBL" id="CM044705">
    <property type="protein sequence ID" value="KAI5661995.1"/>
    <property type="molecule type" value="Genomic_DNA"/>
</dbReference>
<reference evidence="2" key="1">
    <citation type="journal article" date="2023" name="Nat. Plants">
        <title>Single-cell RNA sequencing provides a high-resolution roadmap for understanding the multicellular compartmentation of specialized metabolism.</title>
        <authorList>
            <person name="Sun S."/>
            <person name="Shen X."/>
            <person name="Li Y."/>
            <person name="Li Y."/>
            <person name="Wang S."/>
            <person name="Li R."/>
            <person name="Zhang H."/>
            <person name="Shen G."/>
            <person name="Guo B."/>
            <person name="Wei J."/>
            <person name="Xu J."/>
            <person name="St-Pierre B."/>
            <person name="Chen S."/>
            <person name="Sun C."/>
        </authorList>
    </citation>
    <scope>NUCLEOTIDE SEQUENCE [LARGE SCALE GENOMIC DNA]</scope>
</reference>
<keyword evidence="2" id="KW-1185">Reference proteome</keyword>